<dbReference type="PANTHER" id="PTHR11908:SF157">
    <property type="entry name" value="XANTHINE DEHYDROGENASE SUBUNIT D-RELATED"/>
    <property type="match status" value="1"/>
</dbReference>
<dbReference type="Proteomes" id="UP000323521">
    <property type="component" value="Chromosome"/>
</dbReference>
<organism evidence="2 3">
    <name type="scientific">Formimonas warabiya</name>
    <dbReference type="NCBI Taxonomy" id="1761012"/>
    <lineage>
        <taxon>Bacteria</taxon>
        <taxon>Bacillati</taxon>
        <taxon>Bacillota</taxon>
        <taxon>Clostridia</taxon>
        <taxon>Eubacteriales</taxon>
        <taxon>Peptococcaceae</taxon>
        <taxon>Candidatus Formimonas</taxon>
    </lineage>
</organism>
<dbReference type="Gene3D" id="3.30.365.10">
    <property type="entry name" value="Aldehyde oxidase/xanthine dehydrogenase, molybdopterin binding domain"/>
    <property type="match status" value="4"/>
</dbReference>
<gene>
    <name evidence="2" type="ORF">DCMF_24700</name>
</gene>
<dbReference type="OrthoDB" id="41753at2"/>
<dbReference type="GO" id="GO:0005506">
    <property type="term" value="F:iron ion binding"/>
    <property type="evidence" value="ECO:0007669"/>
    <property type="project" value="InterPro"/>
</dbReference>
<dbReference type="KEGG" id="fwa:DCMF_24700"/>
<dbReference type="PANTHER" id="PTHR11908">
    <property type="entry name" value="XANTHINE DEHYDROGENASE"/>
    <property type="match status" value="1"/>
</dbReference>
<evidence type="ECO:0000313" key="3">
    <source>
        <dbReference type="Proteomes" id="UP000323521"/>
    </source>
</evidence>
<dbReference type="Pfam" id="PF01315">
    <property type="entry name" value="Ald_Xan_dh_C"/>
    <property type="match status" value="1"/>
</dbReference>
<dbReference type="Pfam" id="PF02738">
    <property type="entry name" value="MoCoBD_1"/>
    <property type="match status" value="1"/>
</dbReference>
<dbReference type="InterPro" id="IPR000674">
    <property type="entry name" value="Ald_Oxase/Xan_DH_a/b"/>
</dbReference>
<dbReference type="InterPro" id="IPR016208">
    <property type="entry name" value="Ald_Oxase/xanthine_DH-like"/>
</dbReference>
<proteinExistence type="predicted"/>
<evidence type="ECO:0000313" key="2">
    <source>
        <dbReference type="EMBL" id="ATW27527.1"/>
    </source>
</evidence>
<dbReference type="SMART" id="SM01008">
    <property type="entry name" value="Ald_Xan_dh_C"/>
    <property type="match status" value="1"/>
</dbReference>
<keyword evidence="3" id="KW-1185">Reference proteome</keyword>
<dbReference type="InterPro" id="IPR008274">
    <property type="entry name" value="AldOxase/xan_DH_MoCoBD1"/>
</dbReference>
<dbReference type="SUPFAM" id="SSF54665">
    <property type="entry name" value="CO dehydrogenase molybdoprotein N-domain-like"/>
    <property type="match status" value="1"/>
</dbReference>
<reference evidence="2 3" key="1">
    <citation type="submission" date="2016-10" db="EMBL/GenBank/DDBJ databases">
        <title>Complete Genome Sequence of Peptococcaceae strain DCMF.</title>
        <authorList>
            <person name="Edwards R.J."/>
            <person name="Holland S.I."/>
            <person name="Deshpande N.P."/>
            <person name="Wong Y.K."/>
            <person name="Ertan H."/>
            <person name="Manefield M."/>
            <person name="Russell T.L."/>
            <person name="Lee M.J."/>
        </authorList>
    </citation>
    <scope>NUCLEOTIDE SEQUENCE [LARGE SCALE GENOMIC DNA]</scope>
    <source>
        <strain evidence="2 3">DCMF</strain>
    </source>
</reference>
<dbReference type="InterPro" id="IPR046867">
    <property type="entry name" value="AldOxase/xan_DH_MoCoBD2"/>
</dbReference>
<protein>
    <recommendedName>
        <fullName evidence="1">Aldehyde oxidase/xanthine dehydrogenase a/b hammerhead domain-containing protein</fullName>
    </recommendedName>
</protein>
<dbReference type="InterPro" id="IPR037165">
    <property type="entry name" value="AldOxase/xan_DH_Mopterin-bd_sf"/>
</dbReference>
<dbReference type="Gene3D" id="3.90.1170.50">
    <property type="entry name" value="Aldehyde oxidase/xanthine dehydrogenase, a/b hammerhead"/>
    <property type="match status" value="1"/>
</dbReference>
<dbReference type="GO" id="GO:0016491">
    <property type="term" value="F:oxidoreductase activity"/>
    <property type="evidence" value="ECO:0007669"/>
    <property type="project" value="InterPro"/>
</dbReference>
<dbReference type="InterPro" id="IPR036856">
    <property type="entry name" value="Ald_Oxase/Xan_DH_a/b_sf"/>
</dbReference>
<name>A0A3G1KYT6_FORW1</name>
<accession>A0A3G1KYT6</accession>
<sequence>MILGGDRMSCFETVGTPAPRHDAWAKAEGEQLYSDDFALPGMLYGKALRSKYPAAVIRSVDTGKAKAVPGVHAVLTAQDVPRNIDVTKFGQMKDVGGGFEGLYKVLADGKVRFKGEAVALVAAETEELAEEACRLIEVDYEVQPGVFDPEEALKPGAYLVSSEDNSNQIMKCHIEKGDVDQAFAEADLIIENEYRTSAVDHTYLETEGGVAWIDENGVITMRVGTQVLEHYRTVAKIMGFPHNKVRNMSIPMGGGFGGKEDITVEAFLALLTWKTKRPVKMVWSREESIESHSKRHPEILRYKSGFTKAGILLAQQVDIVLDGGGYTYLTPWVQMYSNINAPGCYRVPHIKIDSVSALTNNTFTSANRGFGANQVNFATELQMDEAAARLGISPLEIRRKNCLKNGDELCTGFIPQGHIALEEIAQKAWKVLEDAGPKPDDMDGRKIGRGLAIGMMSYGRLCFLHDSSRVGLRIELDGSVTLRAGVPDLGGGQASVLCQIVAEELGLPMDKIHPYIMDTHLTPLCGTTTATRQLYMSGNAALVTVHVLKERILKKAGELLKVQPEEVQLIHERACLINDPSRGLPFGGVVAALSNEGISLFHEGQFNAPFSEVPNLMDIKGRILPDMTYTAHGAEVAVDEETGRFEVLRIVACADVGKAINRHSCEGQMEGGAIYNMGYVTENMIQEKGYTRSHSLSEYLIPTAADTPEIETIMVESGGGLGPYGAKGIGEPADNSIAPAIVNAIYDAVGVRVKSLPVTPEILLFAIKNKA</sequence>
<dbReference type="SUPFAM" id="SSF56003">
    <property type="entry name" value="Molybdenum cofactor-binding domain"/>
    <property type="match status" value="1"/>
</dbReference>
<dbReference type="AlphaFoldDB" id="A0A3G1KYT6"/>
<dbReference type="EMBL" id="CP017634">
    <property type="protein sequence ID" value="ATW27527.1"/>
    <property type="molecule type" value="Genomic_DNA"/>
</dbReference>
<evidence type="ECO:0000259" key="1">
    <source>
        <dbReference type="SMART" id="SM01008"/>
    </source>
</evidence>
<dbReference type="Pfam" id="PF20256">
    <property type="entry name" value="MoCoBD_2"/>
    <property type="match status" value="1"/>
</dbReference>
<feature type="domain" description="Aldehyde oxidase/xanthine dehydrogenase a/b hammerhead" evidence="1">
    <location>
        <begin position="28"/>
        <end position="144"/>
    </location>
</feature>